<protein>
    <submittedName>
        <fullName evidence="1">Uncharacterized protein</fullName>
    </submittedName>
</protein>
<dbReference type="EMBL" id="CAMPGE010000559">
    <property type="protein sequence ID" value="CAI2359306.1"/>
    <property type="molecule type" value="Genomic_DNA"/>
</dbReference>
<accession>A0AAD1U304</accession>
<proteinExistence type="predicted"/>
<gene>
    <name evidence="1" type="ORF">ECRASSUSDP1_LOCUS594</name>
</gene>
<name>A0AAD1U304_EUPCR</name>
<dbReference type="AlphaFoldDB" id="A0AAD1U304"/>
<sequence length="127" mass="15163">MTRKQIKLILPLLRPSPCKRKLPINLINRLRQSLLRRQHLLLLLRQTLRMQGRMHSIPPLFLPLFLPLHLSFNPSKPFLNLLLQSFPSIYLSKVNLLLNFRLWEDSLMIPFLIIPTKNIQKYLHLQE</sequence>
<organism evidence="1 2">
    <name type="scientific">Euplotes crassus</name>
    <dbReference type="NCBI Taxonomy" id="5936"/>
    <lineage>
        <taxon>Eukaryota</taxon>
        <taxon>Sar</taxon>
        <taxon>Alveolata</taxon>
        <taxon>Ciliophora</taxon>
        <taxon>Intramacronucleata</taxon>
        <taxon>Spirotrichea</taxon>
        <taxon>Hypotrichia</taxon>
        <taxon>Euplotida</taxon>
        <taxon>Euplotidae</taxon>
        <taxon>Moneuplotes</taxon>
    </lineage>
</organism>
<keyword evidence="2" id="KW-1185">Reference proteome</keyword>
<dbReference type="Proteomes" id="UP001295684">
    <property type="component" value="Unassembled WGS sequence"/>
</dbReference>
<evidence type="ECO:0000313" key="1">
    <source>
        <dbReference type="EMBL" id="CAI2359306.1"/>
    </source>
</evidence>
<reference evidence="1" key="1">
    <citation type="submission" date="2023-07" db="EMBL/GenBank/DDBJ databases">
        <authorList>
            <consortium name="AG Swart"/>
            <person name="Singh M."/>
            <person name="Singh A."/>
            <person name="Seah K."/>
            <person name="Emmerich C."/>
        </authorList>
    </citation>
    <scope>NUCLEOTIDE SEQUENCE</scope>
    <source>
        <strain evidence="1">DP1</strain>
    </source>
</reference>
<comment type="caution">
    <text evidence="1">The sequence shown here is derived from an EMBL/GenBank/DDBJ whole genome shotgun (WGS) entry which is preliminary data.</text>
</comment>
<evidence type="ECO:0000313" key="2">
    <source>
        <dbReference type="Proteomes" id="UP001295684"/>
    </source>
</evidence>